<sequence length="99" mass="11117">MIRRKCLLMLLFGPVTPPGDQHPIKIRILIGPKSNHDARGVSAPLKTCRIRLVNYSTISLHSSALRLFTGPTLVQECCFLSNRDGIPMEFLLEGFQELQ</sequence>
<name>A0AAV4S285_9ARAC</name>
<evidence type="ECO:0000313" key="2">
    <source>
        <dbReference type="EMBL" id="GIY27760.1"/>
    </source>
</evidence>
<evidence type="ECO:0000313" key="3">
    <source>
        <dbReference type="Proteomes" id="UP001054837"/>
    </source>
</evidence>
<protein>
    <recommendedName>
        <fullName evidence="4">Secreted protein</fullName>
    </recommendedName>
</protein>
<gene>
    <name evidence="2" type="ORF">CDAR_46491</name>
</gene>
<proteinExistence type="predicted"/>
<dbReference type="Proteomes" id="UP001054837">
    <property type="component" value="Unassembled WGS sequence"/>
</dbReference>
<accession>A0AAV4S285</accession>
<keyword evidence="3" id="KW-1185">Reference proteome</keyword>
<feature type="chain" id="PRO_5043484100" description="Secreted protein" evidence="1">
    <location>
        <begin position="22"/>
        <end position="99"/>
    </location>
</feature>
<dbReference type="AlphaFoldDB" id="A0AAV4S285"/>
<keyword evidence="1" id="KW-0732">Signal</keyword>
<dbReference type="EMBL" id="BPLQ01007075">
    <property type="protein sequence ID" value="GIY27760.1"/>
    <property type="molecule type" value="Genomic_DNA"/>
</dbReference>
<evidence type="ECO:0000256" key="1">
    <source>
        <dbReference type="SAM" id="SignalP"/>
    </source>
</evidence>
<evidence type="ECO:0008006" key="4">
    <source>
        <dbReference type="Google" id="ProtNLM"/>
    </source>
</evidence>
<reference evidence="2 3" key="1">
    <citation type="submission" date="2021-06" db="EMBL/GenBank/DDBJ databases">
        <title>Caerostris darwini draft genome.</title>
        <authorList>
            <person name="Kono N."/>
            <person name="Arakawa K."/>
        </authorList>
    </citation>
    <scope>NUCLEOTIDE SEQUENCE [LARGE SCALE GENOMIC DNA]</scope>
</reference>
<feature type="signal peptide" evidence="1">
    <location>
        <begin position="1"/>
        <end position="21"/>
    </location>
</feature>
<comment type="caution">
    <text evidence="2">The sequence shown here is derived from an EMBL/GenBank/DDBJ whole genome shotgun (WGS) entry which is preliminary data.</text>
</comment>
<organism evidence="2 3">
    <name type="scientific">Caerostris darwini</name>
    <dbReference type="NCBI Taxonomy" id="1538125"/>
    <lineage>
        <taxon>Eukaryota</taxon>
        <taxon>Metazoa</taxon>
        <taxon>Ecdysozoa</taxon>
        <taxon>Arthropoda</taxon>
        <taxon>Chelicerata</taxon>
        <taxon>Arachnida</taxon>
        <taxon>Araneae</taxon>
        <taxon>Araneomorphae</taxon>
        <taxon>Entelegynae</taxon>
        <taxon>Araneoidea</taxon>
        <taxon>Araneidae</taxon>
        <taxon>Caerostris</taxon>
    </lineage>
</organism>